<evidence type="ECO:0000256" key="5">
    <source>
        <dbReference type="ARBA" id="ARBA00023136"/>
    </source>
</evidence>
<comment type="subcellular location">
    <subcellularLocation>
        <location evidence="1">Membrane</location>
        <topology evidence="1">Multi-pass membrane protein</topology>
    </subcellularLocation>
</comment>
<feature type="transmembrane region" description="Helical" evidence="6">
    <location>
        <begin position="115"/>
        <end position="138"/>
    </location>
</feature>
<reference evidence="8" key="4">
    <citation type="journal article" date="2022" name="Res Sq">
        <title>Comparative Genomics Reveals Insights into the Divergent Evolution of Astigmatic Mites and Household Pest Adaptations.</title>
        <authorList>
            <person name="Xiong Q."/>
            <person name="Wan A.T.-Y."/>
            <person name="Liu X.-Y."/>
            <person name="Fung C.S.-H."/>
            <person name="Xiao X."/>
            <person name="Malainual N."/>
            <person name="Hou J."/>
            <person name="Wang L."/>
            <person name="Wang M."/>
            <person name="Yang K."/>
            <person name="Cui Y."/>
            <person name="Leung E."/>
            <person name="Nong W."/>
            <person name="Shin S.-K."/>
            <person name="Au S."/>
            <person name="Jeong K.Y."/>
            <person name="Chew F.T."/>
            <person name="Hui J."/>
            <person name="Leung T.F."/>
            <person name="Tungtrongchitr A."/>
            <person name="Zhong N."/>
            <person name="Liu Z."/>
            <person name="Tsui S."/>
        </authorList>
    </citation>
    <scope>NUCLEOTIDE SEQUENCE</scope>
    <source>
        <strain evidence="8">Derf</strain>
        <tissue evidence="8">Whole organism</tissue>
    </source>
</reference>
<dbReference type="GO" id="GO:0015279">
    <property type="term" value="F:store-operated calcium channel activity"/>
    <property type="evidence" value="ECO:0007669"/>
    <property type="project" value="TreeGrafter"/>
</dbReference>
<keyword evidence="3 6" id="KW-0812">Transmembrane</keyword>
<dbReference type="AlphaFoldDB" id="A0A922HT24"/>
<dbReference type="PANTHER" id="PTHR31501">
    <property type="entry name" value="CALCIUM RELEASE-ACTIVATED CALCIUM CHANNEL PROTEIN 1"/>
    <property type="match status" value="1"/>
</dbReference>
<evidence type="ECO:0000313" key="7">
    <source>
        <dbReference type="EMBL" id="KAH7638027.1"/>
    </source>
</evidence>
<dbReference type="Pfam" id="PF07856">
    <property type="entry name" value="Orai-1"/>
    <property type="match status" value="1"/>
</dbReference>
<reference evidence="7" key="3">
    <citation type="journal article" date="2021" name="World Allergy Organ. J.">
        <title>Chromosome-level assembly of Dermatophagoides farinae genome and transcriptome reveals two novel allergens Der f 37 and Der f 39.</title>
        <authorList>
            <person name="Chen J."/>
            <person name="Cai Z."/>
            <person name="Fan D."/>
            <person name="Hu J."/>
            <person name="Hou Y."/>
            <person name="He Y."/>
            <person name="Zhang Z."/>
            <person name="Zhao Z."/>
            <person name="Gao P."/>
            <person name="Hu W."/>
            <person name="Sun J."/>
            <person name="Li J."/>
            <person name="Ji K."/>
        </authorList>
    </citation>
    <scope>NUCLEOTIDE SEQUENCE</scope>
    <source>
        <strain evidence="7">JKM2019</strain>
    </source>
</reference>
<dbReference type="GO" id="GO:0016020">
    <property type="term" value="C:membrane"/>
    <property type="evidence" value="ECO:0007669"/>
    <property type="project" value="UniProtKB-SubCell"/>
</dbReference>
<feature type="transmembrane region" description="Helical" evidence="6">
    <location>
        <begin position="150"/>
        <end position="172"/>
    </location>
</feature>
<sequence length="259" mass="28502">MSAILSDHNLAILSWKRLHLARAKLKASSRTSALLSGFAMVAMVELQITSKVPMGLLITFTACTTLLVSVHMLALMISTCILPNLEAVGSVTSYEYGLTAVQESPHERLRFCIEMAWSFSTVFGIFLFLFELAILCWVKLWDIQYGKKAALVATIMLIPIGIIFIGFAIHFYQALVAHKYERTERNYQELEYLVNQLSSLRSGGGGGGGAVSVNVENIIDANNHANSTTTIPIEQSIPIVEQNMPMKSTIQTSTVIESI</sequence>
<dbReference type="GO" id="GO:0002115">
    <property type="term" value="P:store-operated calcium entry"/>
    <property type="evidence" value="ECO:0007669"/>
    <property type="project" value="TreeGrafter"/>
</dbReference>
<dbReference type="InterPro" id="IPR012446">
    <property type="entry name" value="CRAC_channel"/>
</dbReference>
<proteinExistence type="inferred from homology"/>
<comment type="similarity">
    <text evidence="2">Belongs to the Orai family.</text>
</comment>
<comment type="caution">
    <text evidence="8">The sequence shown here is derived from an EMBL/GenBank/DDBJ whole genome shotgun (WGS) entry which is preliminary data.</text>
</comment>
<evidence type="ECO:0000256" key="2">
    <source>
        <dbReference type="ARBA" id="ARBA00008062"/>
    </source>
</evidence>
<dbReference type="InterPro" id="IPR038350">
    <property type="entry name" value="Orai_sf"/>
</dbReference>
<evidence type="ECO:0000256" key="1">
    <source>
        <dbReference type="ARBA" id="ARBA00004141"/>
    </source>
</evidence>
<dbReference type="PANTHER" id="PTHR31501:SF7">
    <property type="entry name" value="CALCIUM RELEASE-ACTIVATED CALCIUM CHANNEL PROTEIN 1"/>
    <property type="match status" value="1"/>
</dbReference>
<feature type="transmembrane region" description="Helical" evidence="6">
    <location>
        <begin position="56"/>
        <end position="77"/>
    </location>
</feature>
<evidence type="ECO:0000313" key="9">
    <source>
        <dbReference type="Proteomes" id="UP000790347"/>
    </source>
</evidence>
<dbReference type="Proteomes" id="UP000828236">
    <property type="component" value="Unassembled WGS sequence"/>
</dbReference>
<protein>
    <submittedName>
        <fullName evidence="7">Orai-1-like protein</fullName>
    </submittedName>
    <submittedName>
        <fullName evidence="8">Protein orai-2</fullName>
    </submittedName>
</protein>
<evidence type="ECO:0000256" key="6">
    <source>
        <dbReference type="SAM" id="Phobius"/>
    </source>
</evidence>
<evidence type="ECO:0000313" key="8">
    <source>
        <dbReference type="EMBL" id="KAH9501056.1"/>
    </source>
</evidence>
<gene>
    <name evidence="8" type="primary">ORAI2_1</name>
    <name evidence="8" type="ORF">DERF_011924</name>
    <name evidence="7" type="ORF">HUG17_9132</name>
</gene>
<dbReference type="Proteomes" id="UP000790347">
    <property type="component" value="Unassembled WGS sequence"/>
</dbReference>
<dbReference type="Gene3D" id="1.20.140.140">
    <property type="entry name" value="Calcium release-activated calcium channel protein Orai"/>
    <property type="match status" value="1"/>
</dbReference>
<reference evidence="7" key="2">
    <citation type="submission" date="2020-06" db="EMBL/GenBank/DDBJ databases">
        <authorList>
            <person name="Ji K."/>
            <person name="Li J."/>
        </authorList>
    </citation>
    <scope>NUCLEOTIDE SEQUENCE</scope>
    <source>
        <strain evidence="7">JKM2019</strain>
        <tissue evidence="7">Whole body</tissue>
    </source>
</reference>
<dbReference type="OrthoDB" id="61124at2759"/>
<keyword evidence="9" id="KW-1185">Reference proteome</keyword>
<evidence type="ECO:0000256" key="3">
    <source>
        <dbReference type="ARBA" id="ARBA00022692"/>
    </source>
</evidence>
<keyword evidence="4 6" id="KW-1133">Transmembrane helix</keyword>
<evidence type="ECO:0000256" key="4">
    <source>
        <dbReference type="ARBA" id="ARBA00022989"/>
    </source>
</evidence>
<keyword evidence="5 6" id="KW-0472">Membrane</keyword>
<organism evidence="8 9">
    <name type="scientific">Dermatophagoides farinae</name>
    <name type="common">American house dust mite</name>
    <dbReference type="NCBI Taxonomy" id="6954"/>
    <lineage>
        <taxon>Eukaryota</taxon>
        <taxon>Metazoa</taxon>
        <taxon>Ecdysozoa</taxon>
        <taxon>Arthropoda</taxon>
        <taxon>Chelicerata</taxon>
        <taxon>Arachnida</taxon>
        <taxon>Acari</taxon>
        <taxon>Acariformes</taxon>
        <taxon>Sarcoptiformes</taxon>
        <taxon>Astigmata</taxon>
        <taxon>Psoroptidia</taxon>
        <taxon>Analgoidea</taxon>
        <taxon>Pyroglyphidae</taxon>
        <taxon>Dermatophagoidinae</taxon>
        <taxon>Dermatophagoides</taxon>
    </lineage>
</organism>
<dbReference type="EMBL" id="ASGP02000006">
    <property type="protein sequence ID" value="KAH9501056.1"/>
    <property type="molecule type" value="Genomic_DNA"/>
</dbReference>
<dbReference type="EMBL" id="SDOV01000008">
    <property type="protein sequence ID" value="KAH7638027.1"/>
    <property type="molecule type" value="Genomic_DNA"/>
</dbReference>
<reference evidence="8" key="1">
    <citation type="submission" date="2013-05" db="EMBL/GenBank/DDBJ databases">
        <authorList>
            <person name="Yim A.K.Y."/>
            <person name="Chan T.F."/>
            <person name="Ji K.M."/>
            <person name="Liu X.Y."/>
            <person name="Zhou J.W."/>
            <person name="Li R.Q."/>
            <person name="Yang K.Y."/>
            <person name="Li J."/>
            <person name="Li M."/>
            <person name="Law P.T.W."/>
            <person name="Wu Y.L."/>
            <person name="Cai Z.L."/>
            <person name="Qin H."/>
            <person name="Bao Y."/>
            <person name="Leung R.K.K."/>
            <person name="Ng P.K.S."/>
            <person name="Zou J."/>
            <person name="Zhong X.J."/>
            <person name="Ran P.X."/>
            <person name="Zhong N.S."/>
            <person name="Liu Z.G."/>
            <person name="Tsui S.K.W."/>
        </authorList>
    </citation>
    <scope>NUCLEOTIDE SEQUENCE</scope>
    <source>
        <strain evidence="8">Derf</strain>
        <tissue evidence="8">Whole organism</tissue>
    </source>
</reference>
<name>A0A922HT24_DERFA</name>
<accession>A0A922HT24</accession>